<gene>
    <name evidence="1" type="ORF">FAES_0757</name>
</gene>
<evidence type="ECO:0000313" key="2">
    <source>
        <dbReference type="Proteomes" id="UP000011058"/>
    </source>
</evidence>
<evidence type="ECO:0000313" key="1">
    <source>
        <dbReference type="EMBL" id="CCG98768.1"/>
    </source>
</evidence>
<sequence>MHKEALVVLIPANANHLPIYVQPDERASIIGEVIRVFFKPSRNTAL</sequence>
<dbReference type="Proteomes" id="UP000011058">
    <property type="component" value="Chromosome"/>
</dbReference>
<accession>I0K3R5</accession>
<protein>
    <recommendedName>
        <fullName evidence="3">Repressor LexA</fullName>
    </recommendedName>
</protein>
<keyword evidence="2" id="KW-1185">Reference proteome</keyword>
<dbReference type="AlphaFoldDB" id="I0K3R5"/>
<dbReference type="HOGENOM" id="CLU_3183925_0_0_10"/>
<organism evidence="1 2">
    <name type="scientific">Fibrella aestuarina BUZ 2</name>
    <dbReference type="NCBI Taxonomy" id="1166018"/>
    <lineage>
        <taxon>Bacteria</taxon>
        <taxon>Pseudomonadati</taxon>
        <taxon>Bacteroidota</taxon>
        <taxon>Cytophagia</taxon>
        <taxon>Cytophagales</taxon>
        <taxon>Spirosomataceae</taxon>
        <taxon>Fibrella</taxon>
    </lineage>
</organism>
<proteinExistence type="predicted"/>
<dbReference type="KEGG" id="fae:FAES_0757"/>
<dbReference type="EMBL" id="HE796683">
    <property type="protein sequence ID" value="CCG98768.1"/>
    <property type="molecule type" value="Genomic_DNA"/>
</dbReference>
<evidence type="ECO:0008006" key="3">
    <source>
        <dbReference type="Google" id="ProtNLM"/>
    </source>
</evidence>
<name>I0K3R5_9BACT</name>
<reference evidence="1 2" key="1">
    <citation type="journal article" date="2012" name="J. Bacteriol.">
        <title>Genome Sequence of Fibrella aestuarina BUZ 2T, a Filamentous Marine Bacterium.</title>
        <authorList>
            <person name="Filippini M."/>
            <person name="Qi W."/>
            <person name="Blom J."/>
            <person name="Goesmann A."/>
            <person name="Smits T.H."/>
            <person name="Bagheri H.C."/>
        </authorList>
    </citation>
    <scope>NUCLEOTIDE SEQUENCE [LARGE SCALE GENOMIC DNA]</scope>
    <source>
        <strain evidence="2">BUZ 2T</strain>
    </source>
</reference>